<dbReference type="OrthoDB" id="9005703at2"/>
<sequence>MPARFELVALALPAGHAPESLPLPVAQFIATCWPGMSRAQMLDRARRLALRVSLRALRGSRPDGVGLFSLVMNGADGNAELVAHVRRVKRRRTARRAKVSLAPPRDVRQQELF</sequence>
<gene>
    <name evidence="2" type="ORF">E1956_45110</name>
</gene>
<keyword evidence="3" id="KW-1185">Reference proteome</keyword>
<dbReference type="KEGG" id="ppai:E1956_45110"/>
<dbReference type="Proteomes" id="UP000295727">
    <property type="component" value="Plasmid unnamed1"/>
</dbReference>
<reference evidence="2 3" key="1">
    <citation type="submission" date="2019-03" db="EMBL/GenBank/DDBJ databases">
        <title>Paraburkholderia sp. 7MH5, isolated from subtropical forest soil.</title>
        <authorList>
            <person name="Gao Z.-H."/>
            <person name="Qiu L.-H."/>
        </authorList>
    </citation>
    <scope>NUCLEOTIDE SEQUENCE [LARGE SCALE GENOMIC DNA]</scope>
    <source>
        <strain evidence="2 3">7MH5</strain>
        <plasmid evidence="2 3">unnamed1</plasmid>
    </source>
</reference>
<protein>
    <submittedName>
        <fullName evidence="2">Uncharacterized protein</fullName>
    </submittedName>
</protein>
<organism evidence="2 3">
    <name type="scientific">Paraburkholderia pallida</name>
    <dbReference type="NCBI Taxonomy" id="2547399"/>
    <lineage>
        <taxon>Bacteria</taxon>
        <taxon>Pseudomonadati</taxon>
        <taxon>Pseudomonadota</taxon>
        <taxon>Betaproteobacteria</taxon>
        <taxon>Burkholderiales</taxon>
        <taxon>Burkholderiaceae</taxon>
        <taxon>Paraburkholderia</taxon>
    </lineage>
</organism>
<feature type="region of interest" description="Disordered" evidence="1">
    <location>
        <begin position="93"/>
        <end position="113"/>
    </location>
</feature>
<evidence type="ECO:0000256" key="1">
    <source>
        <dbReference type="SAM" id="MobiDB-lite"/>
    </source>
</evidence>
<name>A0A4P7D7X7_9BURK</name>
<proteinExistence type="predicted"/>
<evidence type="ECO:0000313" key="2">
    <source>
        <dbReference type="EMBL" id="QBR04298.1"/>
    </source>
</evidence>
<accession>A0A4P7D7X7</accession>
<dbReference type="EMBL" id="CP038152">
    <property type="protein sequence ID" value="QBR04298.1"/>
    <property type="molecule type" value="Genomic_DNA"/>
</dbReference>
<dbReference type="AlphaFoldDB" id="A0A4P7D7X7"/>
<geneLocation type="plasmid" evidence="2 3">
    <name>unnamed1</name>
</geneLocation>
<evidence type="ECO:0000313" key="3">
    <source>
        <dbReference type="Proteomes" id="UP000295727"/>
    </source>
</evidence>
<keyword evidence="2" id="KW-0614">Plasmid</keyword>